<reference evidence="2 3" key="1">
    <citation type="submission" date="2016-10" db="EMBL/GenBank/DDBJ databases">
        <title>Description of Gloeomargarita lithophora gen. nov., sp. nov., a thylakoid-bearing basal-branching cyanobacterium with intracellular carbonates, and proposal for Gloeomargaritales ord. nov.</title>
        <authorList>
            <person name="Moreira D."/>
            <person name="Tavera R."/>
            <person name="Benzerara K."/>
            <person name="Skouri-Panet F."/>
            <person name="Couradeau E."/>
            <person name="Gerard E."/>
            <person name="Loussert C."/>
            <person name="Novelo E."/>
            <person name="Zivanovic Y."/>
            <person name="Lopez-Garcia P."/>
        </authorList>
    </citation>
    <scope>NUCLEOTIDE SEQUENCE [LARGE SCALE GENOMIC DNA]</scope>
    <source>
        <strain evidence="2 3">D10</strain>
    </source>
</reference>
<dbReference type="AlphaFoldDB" id="A0A1J0A950"/>
<dbReference type="Proteomes" id="UP000180235">
    <property type="component" value="Chromosome"/>
</dbReference>
<dbReference type="EMBL" id="CP017675">
    <property type="protein sequence ID" value="APB32460.1"/>
    <property type="molecule type" value="Genomic_DNA"/>
</dbReference>
<dbReference type="PROSITE" id="PS51257">
    <property type="entry name" value="PROKAR_LIPOPROTEIN"/>
    <property type="match status" value="1"/>
</dbReference>
<feature type="transmembrane region" description="Helical" evidence="1">
    <location>
        <begin position="132"/>
        <end position="154"/>
    </location>
</feature>
<accession>A0A1J0A950</accession>
<proteinExistence type="predicted"/>
<feature type="transmembrane region" description="Helical" evidence="1">
    <location>
        <begin position="16"/>
        <end position="37"/>
    </location>
</feature>
<organism evidence="2 3">
    <name type="scientific">Gloeomargarita lithophora Alchichica-D10</name>
    <dbReference type="NCBI Taxonomy" id="1188229"/>
    <lineage>
        <taxon>Bacteria</taxon>
        <taxon>Bacillati</taxon>
        <taxon>Cyanobacteriota</taxon>
        <taxon>Cyanophyceae</taxon>
        <taxon>Gloeomargaritales</taxon>
        <taxon>Gloeomargaritaceae</taxon>
        <taxon>Gloeomargarita</taxon>
    </lineage>
</organism>
<dbReference type="RefSeq" id="WP_071453193.1">
    <property type="nucleotide sequence ID" value="NZ_CP017675.1"/>
</dbReference>
<evidence type="ECO:0000313" key="3">
    <source>
        <dbReference type="Proteomes" id="UP000180235"/>
    </source>
</evidence>
<keyword evidence="1" id="KW-1133">Transmembrane helix</keyword>
<keyword evidence="1" id="KW-0812">Transmembrane</keyword>
<keyword evidence="1" id="KW-0472">Membrane</keyword>
<dbReference type="KEGG" id="glt:GlitD10_0159"/>
<feature type="transmembrane region" description="Helical" evidence="1">
    <location>
        <begin position="93"/>
        <end position="112"/>
    </location>
</feature>
<protein>
    <submittedName>
        <fullName evidence="2">Uncharacterized protein</fullName>
    </submittedName>
</protein>
<evidence type="ECO:0000256" key="1">
    <source>
        <dbReference type="SAM" id="Phobius"/>
    </source>
</evidence>
<gene>
    <name evidence="2" type="ORF">GlitD10_0159</name>
</gene>
<dbReference type="STRING" id="1188229.GlitD10_0159"/>
<keyword evidence="3" id="KW-1185">Reference proteome</keyword>
<evidence type="ECO:0000313" key="2">
    <source>
        <dbReference type="EMBL" id="APB32460.1"/>
    </source>
</evidence>
<name>A0A1J0A950_9CYAN</name>
<sequence>MNRLNGGWRWLHRLRAAVFGVVIVAFFLPFMTLACTVQPLQTQISGIELMTGTPPNGNQSGTGIPAIQPQPAAGVAFMAAWVGLTSSFLSSRWGLWVPVGSGALGGTLLLILKSRFDERVATEGAGVLRLVYHPGFWLAVGGFLVGYLVNCLLLNRTRS</sequence>